<keyword evidence="1" id="KW-0175">Coiled coil</keyword>
<dbReference type="NCBIfam" id="TIGR00444">
    <property type="entry name" value="mazG"/>
    <property type="match status" value="1"/>
</dbReference>
<dbReference type="CDD" id="cd11529">
    <property type="entry name" value="NTP-PPase_MazG_Cterm"/>
    <property type="match status" value="1"/>
</dbReference>
<dbReference type="Pfam" id="PF00590">
    <property type="entry name" value="TP_methylase"/>
    <property type="match status" value="1"/>
</dbReference>
<dbReference type="Proteomes" id="UP001595752">
    <property type="component" value="Unassembled WGS sequence"/>
</dbReference>
<name>A0ABV8AZ09_9BACI</name>
<dbReference type="EC" id="3.6.1.9" evidence="4"/>
<dbReference type="InterPro" id="IPR024180">
    <property type="entry name" value="Tetrapyrrole_Mease/MazG_pred"/>
</dbReference>
<organism evidence="4 5">
    <name type="scientific">Bacillus songklensis</name>
    <dbReference type="NCBI Taxonomy" id="1069116"/>
    <lineage>
        <taxon>Bacteria</taxon>
        <taxon>Bacillati</taxon>
        <taxon>Bacillota</taxon>
        <taxon>Bacilli</taxon>
        <taxon>Bacillales</taxon>
        <taxon>Bacillaceae</taxon>
        <taxon>Bacillus</taxon>
    </lineage>
</organism>
<dbReference type="InterPro" id="IPR048015">
    <property type="entry name" value="NTP-PPase_MazG-like_N"/>
</dbReference>
<dbReference type="EMBL" id="JBHRZT010000005">
    <property type="protein sequence ID" value="MFC3882074.1"/>
    <property type="molecule type" value="Genomic_DNA"/>
</dbReference>
<feature type="domain" description="NTP pyrophosphohydrolase MazG-like" evidence="3">
    <location>
        <begin position="393"/>
        <end position="454"/>
    </location>
</feature>
<dbReference type="CDD" id="cd11723">
    <property type="entry name" value="YabN_N_like"/>
    <property type="match status" value="1"/>
</dbReference>
<accession>A0ABV8AZ09</accession>
<dbReference type="NCBIfam" id="NF007113">
    <property type="entry name" value="PRK09562.1"/>
    <property type="match status" value="1"/>
</dbReference>
<dbReference type="InterPro" id="IPR000878">
    <property type="entry name" value="4pyrrol_Mease"/>
</dbReference>
<proteinExistence type="predicted"/>
<dbReference type="Pfam" id="PF03819">
    <property type="entry name" value="MazG"/>
    <property type="match status" value="2"/>
</dbReference>
<dbReference type="InterPro" id="IPR004518">
    <property type="entry name" value="MazG-like_dom"/>
</dbReference>
<dbReference type="GO" id="GO:0047429">
    <property type="term" value="F:nucleoside triphosphate diphosphatase activity"/>
    <property type="evidence" value="ECO:0007669"/>
    <property type="project" value="UniProtKB-EC"/>
</dbReference>
<dbReference type="InterPro" id="IPR011551">
    <property type="entry name" value="NTP_PyrPHydrolase_MazG"/>
</dbReference>
<feature type="coiled-coil region" evidence="1">
    <location>
        <begin position="394"/>
        <end position="421"/>
    </location>
</feature>
<keyword evidence="4" id="KW-0378">Hydrolase</keyword>
<dbReference type="CDD" id="cd11528">
    <property type="entry name" value="NTP-PPase_MazG_Nterm"/>
    <property type="match status" value="1"/>
</dbReference>
<dbReference type="SUPFAM" id="SSF53790">
    <property type="entry name" value="Tetrapyrrole methylase"/>
    <property type="match status" value="1"/>
</dbReference>
<dbReference type="PANTHER" id="PTHR30522:SF0">
    <property type="entry name" value="NUCLEOSIDE TRIPHOSPHATE PYROPHOSPHOHYDROLASE"/>
    <property type="match status" value="1"/>
</dbReference>
<reference evidence="5" key="1">
    <citation type="journal article" date="2019" name="Int. J. Syst. Evol. Microbiol.">
        <title>The Global Catalogue of Microorganisms (GCM) 10K type strain sequencing project: providing services to taxonomists for standard genome sequencing and annotation.</title>
        <authorList>
            <consortium name="The Broad Institute Genomics Platform"/>
            <consortium name="The Broad Institute Genome Sequencing Center for Infectious Disease"/>
            <person name="Wu L."/>
            <person name="Ma J."/>
        </authorList>
    </citation>
    <scope>NUCLEOTIDE SEQUENCE [LARGE SCALE GENOMIC DNA]</scope>
    <source>
        <strain evidence="5">CCUG 61889</strain>
    </source>
</reference>
<dbReference type="InterPro" id="IPR035013">
    <property type="entry name" value="YabN_N"/>
</dbReference>
<protein>
    <submittedName>
        <fullName evidence="4">Nucleoside triphosphate pyrophosphohydrolase</fullName>
        <ecNumber evidence="4">3.6.1.9</ecNumber>
    </submittedName>
</protein>
<gene>
    <name evidence="4" type="primary">mazG</name>
    <name evidence="4" type="ORF">ACFOU2_00460</name>
</gene>
<evidence type="ECO:0000259" key="2">
    <source>
        <dbReference type="Pfam" id="PF00590"/>
    </source>
</evidence>
<evidence type="ECO:0000313" key="4">
    <source>
        <dbReference type="EMBL" id="MFC3882074.1"/>
    </source>
</evidence>
<feature type="domain" description="NTP pyrophosphohydrolase MazG-like" evidence="3">
    <location>
        <begin position="256"/>
        <end position="329"/>
    </location>
</feature>
<dbReference type="InterPro" id="IPR035996">
    <property type="entry name" value="4pyrrol_Methylase_sf"/>
</dbReference>
<evidence type="ECO:0000256" key="1">
    <source>
        <dbReference type="SAM" id="Coils"/>
    </source>
</evidence>
<evidence type="ECO:0000313" key="5">
    <source>
        <dbReference type="Proteomes" id="UP001595752"/>
    </source>
</evidence>
<comment type="caution">
    <text evidence="4">The sequence shown here is derived from an EMBL/GenBank/DDBJ whole genome shotgun (WGS) entry which is preliminary data.</text>
</comment>
<dbReference type="PANTHER" id="PTHR30522">
    <property type="entry name" value="NUCLEOSIDE TRIPHOSPHATE PYROPHOSPHOHYDROLASE"/>
    <property type="match status" value="1"/>
</dbReference>
<evidence type="ECO:0000259" key="3">
    <source>
        <dbReference type="Pfam" id="PF03819"/>
    </source>
</evidence>
<dbReference type="RefSeq" id="WP_377911213.1">
    <property type="nucleotide sequence ID" value="NZ_JBHRZT010000005.1"/>
</dbReference>
<dbReference type="PIRSF" id="PIRSF002845">
    <property type="entry name" value="Ttrprl_mtas_MazG"/>
    <property type="match status" value="1"/>
</dbReference>
<feature type="domain" description="Tetrapyrrole methylase" evidence="2">
    <location>
        <begin position="4"/>
        <end position="208"/>
    </location>
</feature>
<keyword evidence="5" id="KW-1185">Reference proteome</keyword>
<dbReference type="InterPro" id="IPR014777">
    <property type="entry name" value="4pyrrole_Mease_sub1"/>
</dbReference>
<dbReference type="Gene3D" id="1.10.287.1080">
    <property type="entry name" value="MazG-like"/>
    <property type="match status" value="2"/>
</dbReference>
<dbReference type="InterPro" id="IPR048011">
    <property type="entry name" value="NTP-PPase_MazG-like_C"/>
</dbReference>
<dbReference type="SUPFAM" id="SSF101386">
    <property type="entry name" value="all-alpha NTP pyrophosphatases"/>
    <property type="match status" value="2"/>
</dbReference>
<sequence>MEKKITIIGLGAGDLNQLTIGMWKELKDAEHLFLRTKEHPVVGDLITEGISFTSFDEIYEQWDTFEKVYEEIVEELFKAAHEKGAIVYAVPGHPLVAERAVQLLLGQGMERGVEVTVKGGQSFLDPIFAALHIDPIEGFQLLDGTALKREEIQLTNHVLIAQVYDQFIASEVKLTLMEELPDDYEVFIVTAAGSHLEEIKKVKLYELDREVTLNNLTTLYVPPVKQSETLYHQFEALREIIATLRGPNGCPWDRKQTHESLKPYLIEEAYELIEAIDEQDDDHIIEELGDVLLQVMLHAQIGEDDGMFSISDVIRMLSEKMVRRHPHVFGSVKVEDAEEVVSNWNDIKKKEKGMKEESLIQAVPKQATSLMKAYQYQKAAAKAGFDWKDVQPMWEKVKEEIDEFQEEVKHAEDKTEAMSKEYGDILFALVNVARFYKIDPEVALAGTNQKFARRFQYIEKRVKDLNRPFSAFTLEELDQFWNEAKENGL</sequence>
<dbReference type="Gene3D" id="3.40.1010.10">
    <property type="entry name" value="Cobalt-precorrin-4 Transmethylase, Domain 1"/>
    <property type="match status" value="1"/>
</dbReference>